<reference evidence="2" key="1">
    <citation type="submission" date="2020-01" db="EMBL/GenBank/DDBJ databases">
        <title>Viral genomes from wild and zoo birds in China.</title>
        <authorList>
            <person name="Dai Z."/>
            <person name="Shan L.T."/>
            <person name="Yang X.S."/>
        </authorList>
    </citation>
    <scope>NUCLEOTIDE SEQUENCE</scope>
    <source>
        <strain evidence="2">Rfb199par1</strain>
    </source>
</reference>
<accession>A0A7D3V4G3</accession>
<organism evidence="2">
    <name type="scientific">Parvoviridae sp</name>
    <dbReference type="NCBI Taxonomy" id="1940570"/>
    <lineage>
        <taxon>Viruses</taxon>
        <taxon>Monodnaviria</taxon>
        <taxon>Shotokuvirae</taxon>
        <taxon>Cossaviricota</taxon>
        <taxon>Quintoviricetes</taxon>
        <taxon>Piccovirales</taxon>
        <taxon>Parvoviridae</taxon>
    </lineage>
</organism>
<feature type="region of interest" description="Disordered" evidence="1">
    <location>
        <begin position="473"/>
        <end position="512"/>
    </location>
</feature>
<evidence type="ECO:0008006" key="3">
    <source>
        <dbReference type="Google" id="ProtNLM"/>
    </source>
</evidence>
<protein>
    <recommendedName>
        <fullName evidence="3">Capsid protein</fullName>
    </recommendedName>
</protein>
<evidence type="ECO:0000256" key="1">
    <source>
        <dbReference type="SAM" id="MobiDB-lite"/>
    </source>
</evidence>
<dbReference type="EMBL" id="MT138281">
    <property type="protein sequence ID" value="QKE54929.1"/>
    <property type="molecule type" value="Genomic_DNA"/>
</dbReference>
<evidence type="ECO:0000313" key="2">
    <source>
        <dbReference type="EMBL" id="QKE54929.1"/>
    </source>
</evidence>
<name>A0A7D3V4G3_9VIRU</name>
<sequence>MAENITISNSYFAYITNVPYNYPSDESDFYKTMDSTTNPTQLININTGWHIIPTMLWKHFCTPKAWFEMQINYEAYSVTGYTVQVFNMVPLTTQLAIGGQNVFTAFNNCVYALGYQDTLYETAWHNYYYEEDKTDFNLLYKEGLQQQTNSSTKVRFMLPTYYWEPTNSITAATHTWNMHPYAGNLNVESGRFADGVYPGDGTVPSGLVWDPLCRPDEIKELRPGKNSMGFTWERHECDGGKWFNMDQIASWFPYTVSGPYHWGHERPGEHPLSGMQDPNRLQSRFAYNPWVNDYTIPNWADMPVVPSQWWWKEMKGSMQPVYGSGTDLRLKYLNLFICGTEKECYHYPPTQSFLKMIPIITAENVNIECSAQVCIKTQLHLEVKKRRSAMYCPTWGPMPWRSVYSARRQQRNFHNSMIRYRSGGARRTWQNLADSNSLTAHPRQTPYVYTSTVTCGTGIDSTYTTRPKYTISTAKSRSDHTRVTPSAPPLEQMDISDPSQLYPPLDAFKRAK</sequence>
<proteinExistence type="predicted"/>